<proteinExistence type="predicted"/>
<organism evidence="1 2">
    <name type="scientific">Levilactobacillus tangyuanensis</name>
    <dbReference type="NCBI Taxonomy" id="2486021"/>
    <lineage>
        <taxon>Bacteria</taxon>
        <taxon>Bacillati</taxon>
        <taxon>Bacillota</taxon>
        <taxon>Bacilli</taxon>
        <taxon>Lactobacillales</taxon>
        <taxon>Lactobacillaceae</taxon>
        <taxon>Levilactobacillus</taxon>
    </lineage>
</organism>
<dbReference type="GO" id="GO:0016787">
    <property type="term" value="F:hydrolase activity"/>
    <property type="evidence" value="ECO:0007669"/>
    <property type="project" value="UniProtKB-KW"/>
</dbReference>
<sequence>MQLQVIATDLDGTFLDHAGQYPRRAFDQLLGRCRDLKIRVVIATGDPYGHVLDLFGSLTNRQQLTFVVEDGALIVAGNGAVLSETAIPQSQWREAVAWLQESPMMAQNYLIACGRERAYTELPADSERFHASRVFYPQLTSVPRLTAVNEAILKLDITWKRSDIHEQVVAFNHQFAGDLWATSSGLGGMNVSLPGVSKASALNLLGQKWGIPAKAMAAFGDSGNDLAMLQLVGQGFVVGNGASELLAQIPRHLGNHDDGVVLKQMQHWIDEAGQ</sequence>
<dbReference type="Pfam" id="PF08282">
    <property type="entry name" value="Hydrolase_3"/>
    <property type="match status" value="1"/>
</dbReference>
<keyword evidence="1" id="KW-0378">Hydrolase</keyword>
<protein>
    <submittedName>
        <fullName evidence="1">HAD-IIB family hydrolase</fullName>
    </submittedName>
</protein>
<dbReference type="InterPro" id="IPR023214">
    <property type="entry name" value="HAD_sf"/>
</dbReference>
<dbReference type="PANTHER" id="PTHR10000">
    <property type="entry name" value="PHOSPHOSERINE PHOSPHATASE"/>
    <property type="match status" value="1"/>
</dbReference>
<dbReference type="NCBIfam" id="TIGR01484">
    <property type="entry name" value="HAD-SF-IIB"/>
    <property type="match status" value="1"/>
</dbReference>
<dbReference type="PANTHER" id="PTHR10000:SF53">
    <property type="entry name" value="5-AMINO-6-(5-PHOSPHO-D-RIBITYLAMINO)URACIL PHOSPHATASE YBJI-RELATED"/>
    <property type="match status" value="1"/>
</dbReference>
<dbReference type="InterPro" id="IPR006379">
    <property type="entry name" value="HAD-SF_hydro_IIB"/>
</dbReference>
<dbReference type="RefSeq" id="WP_164510955.1">
    <property type="nucleotide sequence ID" value="NZ_JBHSSJ010000002.1"/>
</dbReference>
<accession>A0ABW1TLL8</accession>
<evidence type="ECO:0000313" key="2">
    <source>
        <dbReference type="Proteomes" id="UP001596191"/>
    </source>
</evidence>
<comment type="caution">
    <text evidence="1">The sequence shown here is derived from an EMBL/GenBank/DDBJ whole genome shotgun (WGS) entry which is preliminary data.</text>
</comment>
<keyword evidence="2" id="KW-1185">Reference proteome</keyword>
<dbReference type="SUPFAM" id="SSF56784">
    <property type="entry name" value="HAD-like"/>
    <property type="match status" value="1"/>
</dbReference>
<dbReference type="InterPro" id="IPR036412">
    <property type="entry name" value="HAD-like_sf"/>
</dbReference>
<dbReference type="Gene3D" id="3.30.1240.10">
    <property type="match status" value="1"/>
</dbReference>
<dbReference type="Gene3D" id="3.40.50.1000">
    <property type="entry name" value="HAD superfamily/HAD-like"/>
    <property type="match status" value="1"/>
</dbReference>
<dbReference type="EMBL" id="JBHSSJ010000002">
    <property type="protein sequence ID" value="MFC6274409.1"/>
    <property type="molecule type" value="Genomic_DNA"/>
</dbReference>
<name>A0ABW1TLL8_9LACO</name>
<evidence type="ECO:0000313" key="1">
    <source>
        <dbReference type="EMBL" id="MFC6274409.1"/>
    </source>
</evidence>
<reference evidence="2" key="1">
    <citation type="journal article" date="2019" name="Int. J. Syst. Evol. Microbiol.">
        <title>The Global Catalogue of Microorganisms (GCM) 10K type strain sequencing project: providing services to taxonomists for standard genome sequencing and annotation.</title>
        <authorList>
            <consortium name="The Broad Institute Genomics Platform"/>
            <consortium name="The Broad Institute Genome Sequencing Center for Infectious Disease"/>
            <person name="Wu L."/>
            <person name="Ma J."/>
        </authorList>
    </citation>
    <scope>NUCLEOTIDE SEQUENCE [LARGE SCALE GENOMIC DNA]</scope>
    <source>
        <strain evidence="2">CCM 8907</strain>
    </source>
</reference>
<dbReference type="Proteomes" id="UP001596191">
    <property type="component" value="Unassembled WGS sequence"/>
</dbReference>
<gene>
    <name evidence="1" type="ORF">ACFQET_02645</name>
</gene>